<dbReference type="EMBL" id="BAABFR010000014">
    <property type="protein sequence ID" value="GAA4387902.1"/>
    <property type="molecule type" value="Genomic_DNA"/>
</dbReference>
<dbReference type="Pfam" id="PF13602">
    <property type="entry name" value="ADH_zinc_N_2"/>
    <property type="match status" value="1"/>
</dbReference>
<name>A0ABP8JAR4_9ACTN</name>
<evidence type="ECO:0000313" key="1">
    <source>
        <dbReference type="EMBL" id="GAA4387902.1"/>
    </source>
</evidence>
<organism evidence="1 2">
    <name type="scientific">Tsukamurella soli</name>
    <dbReference type="NCBI Taxonomy" id="644556"/>
    <lineage>
        <taxon>Bacteria</taxon>
        <taxon>Bacillati</taxon>
        <taxon>Actinomycetota</taxon>
        <taxon>Actinomycetes</taxon>
        <taxon>Mycobacteriales</taxon>
        <taxon>Tsukamurellaceae</taxon>
        <taxon>Tsukamurella</taxon>
    </lineage>
</organism>
<comment type="caution">
    <text evidence="1">The sequence shown here is derived from an EMBL/GenBank/DDBJ whole genome shotgun (WGS) entry which is preliminary data.</text>
</comment>
<dbReference type="Proteomes" id="UP001500635">
    <property type="component" value="Unassembled WGS sequence"/>
</dbReference>
<sequence>MSEYASLAAQGAFRLPIAKSFPFEQWRDAVQLSLSGNPHGKVVLLPSRLGRAEVSA</sequence>
<keyword evidence="2" id="KW-1185">Reference proteome</keyword>
<evidence type="ECO:0000313" key="2">
    <source>
        <dbReference type="Proteomes" id="UP001500635"/>
    </source>
</evidence>
<dbReference type="Gene3D" id="3.40.50.720">
    <property type="entry name" value="NAD(P)-binding Rossmann-like Domain"/>
    <property type="match status" value="1"/>
</dbReference>
<evidence type="ECO:0008006" key="3">
    <source>
        <dbReference type="Google" id="ProtNLM"/>
    </source>
</evidence>
<accession>A0ABP8JAR4</accession>
<protein>
    <recommendedName>
        <fullName evidence="3">Zinc-binding dehydrogenase</fullName>
    </recommendedName>
</protein>
<reference evidence="2" key="1">
    <citation type="journal article" date="2019" name="Int. J. Syst. Evol. Microbiol.">
        <title>The Global Catalogue of Microorganisms (GCM) 10K type strain sequencing project: providing services to taxonomists for standard genome sequencing and annotation.</title>
        <authorList>
            <consortium name="The Broad Institute Genomics Platform"/>
            <consortium name="The Broad Institute Genome Sequencing Center for Infectious Disease"/>
            <person name="Wu L."/>
            <person name="Ma J."/>
        </authorList>
    </citation>
    <scope>NUCLEOTIDE SEQUENCE [LARGE SCALE GENOMIC DNA]</scope>
    <source>
        <strain evidence="2">JCM 17688</strain>
    </source>
</reference>
<gene>
    <name evidence="1" type="ORF">GCM10023147_12930</name>
</gene>
<dbReference type="RefSeq" id="WP_344992594.1">
    <property type="nucleotide sequence ID" value="NZ_BAABFR010000014.1"/>
</dbReference>
<proteinExistence type="predicted"/>
<dbReference type="Gene3D" id="3.90.180.10">
    <property type="entry name" value="Medium-chain alcohol dehydrogenases, catalytic domain"/>
    <property type="match status" value="1"/>
</dbReference>